<dbReference type="PANTHER" id="PTHR11533:SF299">
    <property type="entry name" value="AMINOPEPTIDASE"/>
    <property type="match status" value="1"/>
</dbReference>
<feature type="domain" description="Peptidase M1 membrane alanine aminopeptidase" evidence="9">
    <location>
        <begin position="109"/>
        <end position="209"/>
    </location>
</feature>
<keyword evidence="6 11" id="KW-0378">Hydrolase</keyword>
<evidence type="ECO:0000313" key="11">
    <source>
        <dbReference type="EMBL" id="EEC02274.1"/>
    </source>
</evidence>
<keyword evidence="11" id="KW-0031">Aminopeptidase</keyword>
<evidence type="ECO:0000259" key="9">
    <source>
        <dbReference type="Pfam" id="PF01433"/>
    </source>
</evidence>
<dbReference type="EMBL" id="DS647173">
    <property type="protein sequence ID" value="EEC02274.1"/>
    <property type="molecule type" value="Genomic_DNA"/>
</dbReference>
<dbReference type="GO" id="GO:0008270">
    <property type="term" value="F:zinc ion binding"/>
    <property type="evidence" value="ECO:0007669"/>
    <property type="project" value="InterPro"/>
</dbReference>
<name>B7P6Q2_IXOSC</name>
<dbReference type="VEuPathDB" id="VectorBase:ISCI000049"/>
<comment type="similarity">
    <text evidence="3">Belongs to the peptidase M1 family.</text>
</comment>
<evidence type="ECO:0000256" key="7">
    <source>
        <dbReference type="ARBA" id="ARBA00022833"/>
    </source>
</evidence>
<dbReference type="PhylomeDB" id="B7P6Q2"/>
<comment type="subcellular location">
    <subcellularLocation>
        <location evidence="2">Cell membrane</location>
        <topology evidence="2">Lipid-anchor</topology>
        <topology evidence="2">GPI-anchor</topology>
    </subcellularLocation>
</comment>
<keyword evidence="4" id="KW-0645">Protease</keyword>
<dbReference type="PaxDb" id="6945-B7P6Q2"/>
<organism>
    <name type="scientific">Ixodes scapularis</name>
    <name type="common">Black-legged tick</name>
    <name type="synonym">Deer tick</name>
    <dbReference type="NCBI Taxonomy" id="6945"/>
    <lineage>
        <taxon>Eukaryota</taxon>
        <taxon>Metazoa</taxon>
        <taxon>Ecdysozoa</taxon>
        <taxon>Arthropoda</taxon>
        <taxon>Chelicerata</taxon>
        <taxon>Arachnida</taxon>
        <taxon>Acari</taxon>
        <taxon>Parasitiformes</taxon>
        <taxon>Ixodida</taxon>
        <taxon>Ixodoidea</taxon>
        <taxon>Ixodidae</taxon>
        <taxon>Ixodinae</taxon>
        <taxon>Ixodes</taxon>
    </lineage>
</organism>
<dbReference type="Gene3D" id="1.10.390.10">
    <property type="entry name" value="Neutral Protease Domain 2"/>
    <property type="match status" value="1"/>
</dbReference>
<dbReference type="GO" id="GO:0006508">
    <property type="term" value="P:proteolysis"/>
    <property type="evidence" value="ECO:0007669"/>
    <property type="project" value="UniProtKB-KW"/>
</dbReference>
<reference evidence="11" key="1">
    <citation type="submission" date="2008-03" db="EMBL/GenBank/DDBJ databases">
        <title>Annotation of Ixodes scapularis.</title>
        <authorList>
            <consortium name="Ixodes scapularis Genome Project Consortium"/>
            <person name="Caler E."/>
            <person name="Hannick L.I."/>
            <person name="Bidwell S."/>
            <person name="Joardar V."/>
            <person name="Thiagarajan M."/>
            <person name="Amedeo P."/>
            <person name="Galinsky K.J."/>
            <person name="Schobel S."/>
            <person name="Inman J."/>
            <person name="Hostetler J."/>
            <person name="Miller J."/>
            <person name="Hammond M."/>
            <person name="Megy K."/>
            <person name="Lawson D."/>
            <person name="Kodira C."/>
            <person name="Sutton G."/>
            <person name="Meyer J."/>
            <person name="Hill C.A."/>
            <person name="Birren B."/>
            <person name="Nene V."/>
            <person name="Collins F."/>
            <person name="Alarcon-Chaidez F."/>
            <person name="Wikel S."/>
            <person name="Strausberg R."/>
        </authorList>
    </citation>
    <scope>NUCLEOTIDE SEQUENCE [LARGE SCALE GENOMIC DNA]</scope>
    <source>
        <strain evidence="11">Wikel colony</strain>
    </source>
</reference>
<dbReference type="Pfam" id="PF01433">
    <property type="entry name" value="Peptidase_M1"/>
    <property type="match status" value="1"/>
</dbReference>
<keyword evidence="7" id="KW-0862">Zinc</keyword>
<dbReference type="InterPro" id="IPR014782">
    <property type="entry name" value="Peptidase_M1_dom"/>
</dbReference>
<evidence type="ECO:0000256" key="3">
    <source>
        <dbReference type="ARBA" id="ARBA00010136"/>
    </source>
</evidence>
<accession>B7P6Q2</accession>
<dbReference type="PANTHER" id="PTHR11533">
    <property type="entry name" value="PROTEASE M1 ZINC METALLOPROTEASE"/>
    <property type="match status" value="1"/>
</dbReference>
<dbReference type="EC" id="3.4.11.3" evidence="11"/>
<protein>
    <submittedName>
        <fullName evidence="11">Aminopeptidase, putative</fullName>
        <ecNumber evidence="11">3.4.11.3</ecNumber>
    </submittedName>
</protein>
<comment type="cofactor">
    <cofactor evidence="1">
        <name>Zn(2+)</name>
        <dbReference type="ChEBI" id="CHEBI:29105"/>
    </cofactor>
</comment>
<dbReference type="VEuPathDB" id="VectorBase:ISCW000049"/>
<feature type="non-terminal residue" evidence="11">
    <location>
        <position position="238"/>
    </location>
</feature>
<evidence type="ECO:0000256" key="8">
    <source>
        <dbReference type="ARBA" id="ARBA00023049"/>
    </source>
</evidence>
<evidence type="ECO:0000256" key="4">
    <source>
        <dbReference type="ARBA" id="ARBA00022670"/>
    </source>
</evidence>
<evidence type="ECO:0000256" key="5">
    <source>
        <dbReference type="ARBA" id="ARBA00022723"/>
    </source>
</evidence>
<keyword evidence="5" id="KW-0479">Metal-binding</keyword>
<evidence type="ECO:0000256" key="6">
    <source>
        <dbReference type="ARBA" id="ARBA00022801"/>
    </source>
</evidence>
<dbReference type="InterPro" id="IPR045357">
    <property type="entry name" value="Aminopeptidase_N-like_N"/>
</dbReference>
<dbReference type="GO" id="GO:0008237">
    <property type="term" value="F:metallopeptidase activity"/>
    <property type="evidence" value="ECO:0007669"/>
    <property type="project" value="UniProtKB-KW"/>
</dbReference>
<sequence length="238" mass="27301">HRQWATFFEPDGAQMAFPCFDEPSLKATFVVTLVRPAGLTTVSNMPLQISRNRSKSLIEDTFQQTPVMSTYTLAWYLFDKHSSECSLLFIQVTVYGIDVKDTVASKVLASAKKYLEYFQHYFGITYTLPKLDIITITKFRFGGMENWGAIMMKNSIIRSADDNAIAHEVIHQWLGNLATSSWWNCIWLHEAPTYYLSYLATFQRMGSQSEYVSSFLWCTYVTIIGNYLKRGPPATMKI</sequence>
<dbReference type="SUPFAM" id="SSF63737">
    <property type="entry name" value="Leukotriene A4 hydrolase N-terminal domain"/>
    <property type="match status" value="1"/>
</dbReference>
<gene>
    <name evidence="11" type="ORF">IscW_ISCW000049</name>
</gene>
<evidence type="ECO:0000259" key="10">
    <source>
        <dbReference type="Pfam" id="PF17900"/>
    </source>
</evidence>
<dbReference type="Pfam" id="PF17900">
    <property type="entry name" value="Peptidase_M1_N"/>
    <property type="match status" value="1"/>
</dbReference>
<dbReference type="HOGENOM" id="CLU_2874260_0_0_1"/>
<dbReference type="InterPro" id="IPR027268">
    <property type="entry name" value="Peptidase_M4/M1_CTD_sf"/>
</dbReference>
<dbReference type="GO" id="GO:0004177">
    <property type="term" value="F:aminopeptidase activity"/>
    <property type="evidence" value="ECO:0007669"/>
    <property type="project" value="UniProtKB-KW"/>
</dbReference>
<dbReference type="OrthoDB" id="6512413at2759"/>
<evidence type="ECO:0000256" key="1">
    <source>
        <dbReference type="ARBA" id="ARBA00001947"/>
    </source>
</evidence>
<dbReference type="GO" id="GO:0005886">
    <property type="term" value="C:plasma membrane"/>
    <property type="evidence" value="ECO:0007669"/>
    <property type="project" value="UniProtKB-SubCell"/>
</dbReference>
<keyword evidence="8" id="KW-0482">Metalloprotease</keyword>
<dbReference type="Gene3D" id="2.60.40.1730">
    <property type="entry name" value="tricorn interacting facor f3 domain"/>
    <property type="match status" value="1"/>
</dbReference>
<feature type="non-terminal residue" evidence="11">
    <location>
        <position position="1"/>
    </location>
</feature>
<feature type="domain" description="Aminopeptidase N-like N-terminal" evidence="10">
    <location>
        <begin position="4"/>
        <end position="71"/>
    </location>
</feature>
<dbReference type="VEuPathDB" id="VectorBase:ISCP_009998"/>
<dbReference type="InterPro" id="IPR042097">
    <property type="entry name" value="Aminopeptidase_N-like_N_sf"/>
</dbReference>
<dbReference type="PRINTS" id="PR00756">
    <property type="entry name" value="ALADIPTASE"/>
</dbReference>
<evidence type="ECO:0000256" key="2">
    <source>
        <dbReference type="ARBA" id="ARBA00004609"/>
    </source>
</evidence>
<dbReference type="InterPro" id="IPR050344">
    <property type="entry name" value="Peptidase_M1_aminopeptidases"/>
</dbReference>
<dbReference type="STRING" id="6945.B7P6Q2"/>
<dbReference type="SUPFAM" id="SSF55486">
    <property type="entry name" value="Metalloproteases ('zincins'), catalytic domain"/>
    <property type="match status" value="1"/>
</dbReference>
<proteinExistence type="inferred from homology"/>
<dbReference type="AlphaFoldDB" id="B7P6Q2"/>
<dbReference type="InterPro" id="IPR001930">
    <property type="entry name" value="Peptidase_M1"/>
</dbReference>